<sequence length="149" mass="16454">MDLLIAAAAAAVGAAIFLLVNWPPPPPPLPCLRAPPPPLPCLRAPPPRFPPRPINDPMEDTNPPCHFETAILVDDPRRLPGWLMPIKDTNPLCHFETAILVDDSRRLPGWHVPLRLWRRPKPASALLSSPPSAGVFRRLPWAALLPVRL</sequence>
<keyword evidence="2" id="KW-1185">Reference proteome</keyword>
<name>A0A163KHU2_ABSGL</name>
<dbReference type="EMBL" id="LT554883">
    <property type="protein sequence ID" value="SAM08093.1"/>
    <property type="molecule type" value="Genomic_DNA"/>
</dbReference>
<reference evidence="1" key="1">
    <citation type="submission" date="2016-04" db="EMBL/GenBank/DDBJ databases">
        <authorList>
            <person name="Evans L.H."/>
            <person name="Alamgir A."/>
            <person name="Owens N."/>
            <person name="Weber N.D."/>
            <person name="Virtaneva K."/>
            <person name="Barbian K."/>
            <person name="Babar A."/>
            <person name="Rosenke K."/>
        </authorList>
    </citation>
    <scope>NUCLEOTIDE SEQUENCE [LARGE SCALE GENOMIC DNA]</scope>
    <source>
        <strain evidence="1">CBS 101.48</strain>
    </source>
</reference>
<dbReference type="InParanoid" id="A0A163KHU2"/>
<evidence type="ECO:0000313" key="2">
    <source>
        <dbReference type="Proteomes" id="UP000078561"/>
    </source>
</evidence>
<organism evidence="1">
    <name type="scientific">Absidia glauca</name>
    <name type="common">Pin mould</name>
    <dbReference type="NCBI Taxonomy" id="4829"/>
    <lineage>
        <taxon>Eukaryota</taxon>
        <taxon>Fungi</taxon>
        <taxon>Fungi incertae sedis</taxon>
        <taxon>Mucoromycota</taxon>
        <taxon>Mucoromycotina</taxon>
        <taxon>Mucoromycetes</taxon>
        <taxon>Mucorales</taxon>
        <taxon>Cunninghamellaceae</taxon>
        <taxon>Absidia</taxon>
    </lineage>
</organism>
<evidence type="ECO:0000313" key="1">
    <source>
        <dbReference type="EMBL" id="SAM08093.1"/>
    </source>
</evidence>
<dbReference type="Proteomes" id="UP000078561">
    <property type="component" value="Unassembled WGS sequence"/>
</dbReference>
<accession>A0A163KHU2</accession>
<dbReference type="AlphaFoldDB" id="A0A163KHU2"/>
<gene>
    <name evidence="1" type="primary">ABSGL_13754.1 scaffold 14320</name>
</gene>
<protein>
    <submittedName>
        <fullName evidence="1">Uncharacterized protein</fullName>
    </submittedName>
</protein>
<proteinExistence type="predicted"/>